<dbReference type="VEuPathDB" id="AmoebaDB:ACA1_226320"/>
<dbReference type="InterPro" id="IPR055445">
    <property type="entry name" value="ARM_ARMC5"/>
</dbReference>
<accession>L8HAV3</accession>
<evidence type="ECO:0000256" key="2">
    <source>
        <dbReference type="PROSITE-ProRule" id="PRU00259"/>
    </source>
</evidence>
<dbReference type="RefSeq" id="XP_004346481.1">
    <property type="nucleotide sequence ID" value="XM_004346431.1"/>
</dbReference>
<feature type="compositionally biased region" description="Basic and acidic residues" evidence="3">
    <location>
        <begin position="470"/>
        <end position="483"/>
    </location>
</feature>
<dbReference type="Pfam" id="PF24768">
    <property type="entry name" value="ARM_ARMC5"/>
    <property type="match status" value="1"/>
</dbReference>
<evidence type="ECO:0000256" key="3">
    <source>
        <dbReference type="SAM" id="MobiDB-lite"/>
    </source>
</evidence>
<sequence length="501" mass="55499">MSAASAKKGSSTGHGVAEDAVHAQNSVESLVEYMVAHSRDASVQGEVCKKIAALATTDEGALRVVEEGCIGNIITAMRNHSTHSRVQELACLALRRIAAHASYRNKIADLKGVLYICSAMQNHYNKASVQEQACAALWNLSIGNSYCPVHHQKNKSRILSEGGVGCIVEAMKNHPFTAPVQEYALGILWNLALHDKGRTKIGKTGGITYVIAAMTNHARSARVQEQACAAIWNLSASELNRQKIDVQSGIQKIVVTMRNHATNPKIQALACGALRTLAADCRLRTRIGEEDGVVAILTAMRGHEENRAVQERACTALQHLVAEDSTRVLILEENGIFAVISAMIHHLLHPELLDDIRHRRTRKPMLYVNVRERGLMRSIPLQKKDLKFKGRMLYTDLWAAIRRSDPQRLHHVERALIRDRSQPRVDLLRSLAGVEAQRSRVLEEVKSSQRPGLVHTETDDKTKVLLAEQKRKLDKGKEKEKDNGAGVFRAPLELLSQGTNY</sequence>
<dbReference type="InterPro" id="IPR000225">
    <property type="entry name" value="Armadillo"/>
</dbReference>
<feature type="domain" description="ARMC5-like ARM-repeats" evidence="4">
    <location>
        <begin position="19"/>
        <end position="260"/>
    </location>
</feature>
<dbReference type="GeneID" id="14922434"/>
<dbReference type="SMART" id="SM00185">
    <property type="entry name" value="ARM"/>
    <property type="match status" value="5"/>
</dbReference>
<dbReference type="InterPro" id="IPR016024">
    <property type="entry name" value="ARM-type_fold"/>
</dbReference>
<feature type="repeat" description="ARM" evidence="2">
    <location>
        <begin position="162"/>
        <end position="206"/>
    </location>
</feature>
<evidence type="ECO:0000313" key="5">
    <source>
        <dbReference type="EMBL" id="ELR21536.1"/>
    </source>
</evidence>
<dbReference type="OrthoDB" id="15111at2759"/>
<dbReference type="PANTHER" id="PTHR22895:SF0">
    <property type="entry name" value="ARMADILLO REPEAT-CONTAINING PROTEIN 6"/>
    <property type="match status" value="1"/>
</dbReference>
<evidence type="ECO:0000313" key="6">
    <source>
        <dbReference type="Proteomes" id="UP000011083"/>
    </source>
</evidence>
<feature type="region of interest" description="Disordered" evidence="3">
    <location>
        <begin position="470"/>
        <end position="489"/>
    </location>
</feature>
<evidence type="ECO:0000259" key="4">
    <source>
        <dbReference type="Pfam" id="PF24768"/>
    </source>
</evidence>
<reference evidence="5 6" key="1">
    <citation type="journal article" date="2013" name="Genome Biol.">
        <title>Genome of Acanthamoeba castellanii highlights extensive lateral gene transfer and early evolution of tyrosine kinase signaling.</title>
        <authorList>
            <person name="Clarke M."/>
            <person name="Lohan A.J."/>
            <person name="Liu B."/>
            <person name="Lagkouvardos I."/>
            <person name="Roy S."/>
            <person name="Zafar N."/>
            <person name="Bertelli C."/>
            <person name="Schilde C."/>
            <person name="Kianianmomeni A."/>
            <person name="Burglin T.R."/>
            <person name="Frech C."/>
            <person name="Turcotte B."/>
            <person name="Kopec K.O."/>
            <person name="Synnott J.M."/>
            <person name="Choo C."/>
            <person name="Paponov I."/>
            <person name="Finkler A."/>
            <person name="Soon Heng Tan C."/>
            <person name="Hutchins A.P."/>
            <person name="Weinmeier T."/>
            <person name="Rattei T."/>
            <person name="Chu J.S."/>
            <person name="Gimenez G."/>
            <person name="Irimia M."/>
            <person name="Rigden D.J."/>
            <person name="Fitzpatrick D.A."/>
            <person name="Lorenzo-Morales J."/>
            <person name="Bateman A."/>
            <person name="Chiu C.H."/>
            <person name="Tang P."/>
            <person name="Hegemann P."/>
            <person name="Fromm H."/>
            <person name="Raoult D."/>
            <person name="Greub G."/>
            <person name="Miranda-Saavedra D."/>
            <person name="Chen N."/>
            <person name="Nash P."/>
            <person name="Ginger M.L."/>
            <person name="Horn M."/>
            <person name="Schaap P."/>
            <person name="Caler L."/>
            <person name="Loftus B."/>
        </authorList>
    </citation>
    <scope>NUCLEOTIDE SEQUENCE [LARGE SCALE GENOMIC DNA]</scope>
    <source>
        <strain evidence="5 6">Neff</strain>
    </source>
</reference>
<dbReference type="AlphaFoldDB" id="L8HAV3"/>
<feature type="repeat" description="ARM" evidence="2">
    <location>
        <begin position="205"/>
        <end position="249"/>
    </location>
</feature>
<evidence type="ECO:0000256" key="1">
    <source>
        <dbReference type="ARBA" id="ARBA00022737"/>
    </source>
</evidence>
<feature type="repeat" description="ARM" evidence="2">
    <location>
        <begin position="248"/>
        <end position="280"/>
    </location>
</feature>
<dbReference type="OMA" id="RGHEENR"/>
<dbReference type="Gene3D" id="1.25.10.10">
    <property type="entry name" value="Leucine-rich Repeat Variant"/>
    <property type="match status" value="1"/>
</dbReference>
<proteinExistence type="predicted"/>
<organism evidence="5 6">
    <name type="scientific">Acanthamoeba castellanii (strain ATCC 30010 / Neff)</name>
    <dbReference type="NCBI Taxonomy" id="1257118"/>
    <lineage>
        <taxon>Eukaryota</taxon>
        <taxon>Amoebozoa</taxon>
        <taxon>Discosea</taxon>
        <taxon>Longamoebia</taxon>
        <taxon>Centramoebida</taxon>
        <taxon>Acanthamoebidae</taxon>
        <taxon>Acanthamoeba</taxon>
    </lineage>
</organism>
<dbReference type="SUPFAM" id="SSF48371">
    <property type="entry name" value="ARM repeat"/>
    <property type="match status" value="1"/>
</dbReference>
<keyword evidence="1" id="KW-0677">Repeat</keyword>
<dbReference type="KEGG" id="acan:ACA1_226320"/>
<dbReference type="PROSITE" id="PS50176">
    <property type="entry name" value="ARM_REPEAT"/>
    <property type="match status" value="3"/>
</dbReference>
<dbReference type="Proteomes" id="UP000011083">
    <property type="component" value="Unassembled WGS sequence"/>
</dbReference>
<dbReference type="PANTHER" id="PTHR22895">
    <property type="entry name" value="ARMADILLO REPEAT-CONTAINING PROTEIN 6"/>
    <property type="match status" value="1"/>
</dbReference>
<dbReference type="InterPro" id="IPR011989">
    <property type="entry name" value="ARM-like"/>
</dbReference>
<gene>
    <name evidence="5" type="ORF">ACA1_226320</name>
</gene>
<keyword evidence="6" id="KW-1185">Reference proteome</keyword>
<protein>
    <submittedName>
        <fullName evidence="5">Armadillo/betacatenin-like repeat domain containing protein</fullName>
    </submittedName>
</protein>
<dbReference type="EMBL" id="KB007901">
    <property type="protein sequence ID" value="ELR21536.1"/>
    <property type="molecule type" value="Genomic_DNA"/>
</dbReference>
<name>L8HAV3_ACACF</name>